<dbReference type="Proteomes" id="UP000076532">
    <property type="component" value="Unassembled WGS sequence"/>
</dbReference>
<evidence type="ECO:0000256" key="1">
    <source>
        <dbReference type="SAM" id="Phobius"/>
    </source>
</evidence>
<feature type="transmembrane region" description="Helical" evidence="1">
    <location>
        <begin position="261"/>
        <end position="285"/>
    </location>
</feature>
<organism evidence="2 3">
    <name type="scientific">Athelia psychrophila</name>
    <dbReference type="NCBI Taxonomy" id="1759441"/>
    <lineage>
        <taxon>Eukaryota</taxon>
        <taxon>Fungi</taxon>
        <taxon>Dikarya</taxon>
        <taxon>Basidiomycota</taxon>
        <taxon>Agaricomycotina</taxon>
        <taxon>Agaricomycetes</taxon>
        <taxon>Agaricomycetidae</taxon>
        <taxon>Atheliales</taxon>
        <taxon>Atheliaceae</taxon>
        <taxon>Athelia</taxon>
    </lineage>
</organism>
<reference evidence="2 3" key="1">
    <citation type="journal article" date="2016" name="Mol. Biol. Evol.">
        <title>Comparative Genomics of Early-Diverging Mushroom-Forming Fungi Provides Insights into the Origins of Lignocellulose Decay Capabilities.</title>
        <authorList>
            <person name="Nagy L.G."/>
            <person name="Riley R."/>
            <person name="Tritt A."/>
            <person name="Adam C."/>
            <person name="Daum C."/>
            <person name="Floudas D."/>
            <person name="Sun H."/>
            <person name="Yadav J.S."/>
            <person name="Pangilinan J."/>
            <person name="Larsson K.H."/>
            <person name="Matsuura K."/>
            <person name="Barry K."/>
            <person name="Labutti K."/>
            <person name="Kuo R."/>
            <person name="Ohm R.A."/>
            <person name="Bhattacharya S.S."/>
            <person name="Shirouzu T."/>
            <person name="Yoshinaga Y."/>
            <person name="Martin F.M."/>
            <person name="Grigoriev I.V."/>
            <person name="Hibbett D.S."/>
        </authorList>
    </citation>
    <scope>NUCLEOTIDE SEQUENCE [LARGE SCALE GENOMIC DNA]</scope>
    <source>
        <strain evidence="2 3">CBS 109695</strain>
    </source>
</reference>
<evidence type="ECO:0000313" key="2">
    <source>
        <dbReference type="EMBL" id="KZP05667.1"/>
    </source>
</evidence>
<feature type="transmembrane region" description="Helical" evidence="1">
    <location>
        <begin position="42"/>
        <end position="64"/>
    </location>
</feature>
<dbReference type="EMBL" id="KV417825">
    <property type="protein sequence ID" value="KZP05667.1"/>
    <property type="molecule type" value="Genomic_DNA"/>
</dbReference>
<feature type="transmembrane region" description="Helical" evidence="1">
    <location>
        <begin position="84"/>
        <end position="102"/>
    </location>
</feature>
<keyword evidence="1" id="KW-0472">Membrane</keyword>
<name>A0A167W3X4_9AGAM</name>
<keyword evidence="1" id="KW-1133">Transmembrane helix</keyword>
<sequence length="309" mass="34365">MSSGNRIHIPELAIVEQQLETVFAGLDLPQTHSMSSSWKDGIVLKIVNTLVYFCLLGSNIYTIALSDIYCTGKETYITPAPWAFLIWSLIQLLLLGTIIYQFTDNGKTVIIDSISWRFPLLGVLHIIYMNLWANCHYIPAFIVLLFVSTVVTQIYRIVKEHNAPPSSLRDDLLFLHLPFSLYHGWTYVLLVLSLFEAFGVDALTHTAGVWTKVFVFLNLFSLGVTAAVYALWSPVGGDLPASVAIVWSLQAIFEHQTGSGFVHWSAFWFSILPFPWVLIGAWGVAKGNWSLGGVRLDDAERASLLGGGV</sequence>
<feature type="transmembrane region" description="Helical" evidence="1">
    <location>
        <begin position="210"/>
        <end position="232"/>
    </location>
</feature>
<proteinExistence type="predicted"/>
<dbReference type="STRING" id="436010.A0A167W3X4"/>
<evidence type="ECO:0000313" key="3">
    <source>
        <dbReference type="Proteomes" id="UP000076532"/>
    </source>
</evidence>
<dbReference type="AlphaFoldDB" id="A0A167W3X4"/>
<feature type="transmembrane region" description="Helical" evidence="1">
    <location>
        <begin position="179"/>
        <end position="198"/>
    </location>
</feature>
<dbReference type="OrthoDB" id="5586934at2759"/>
<feature type="transmembrane region" description="Helical" evidence="1">
    <location>
        <begin position="137"/>
        <end position="158"/>
    </location>
</feature>
<protein>
    <submittedName>
        <fullName evidence="2">Uncharacterized protein</fullName>
    </submittedName>
</protein>
<gene>
    <name evidence="2" type="ORF">FIBSPDRAFT_842826</name>
</gene>
<accession>A0A167W3X4</accession>
<keyword evidence="1" id="KW-0812">Transmembrane</keyword>
<keyword evidence="3" id="KW-1185">Reference proteome</keyword>